<feature type="transmembrane region" description="Helical" evidence="1">
    <location>
        <begin position="125"/>
        <end position="143"/>
    </location>
</feature>
<evidence type="ECO:0000313" key="3">
    <source>
        <dbReference type="Proteomes" id="UP000326852"/>
    </source>
</evidence>
<feature type="transmembrane region" description="Helical" evidence="1">
    <location>
        <begin position="69"/>
        <end position="89"/>
    </location>
</feature>
<organism evidence="2 3">
    <name type="scientific">Arthrobacter yangruifuii</name>
    <dbReference type="NCBI Taxonomy" id="2606616"/>
    <lineage>
        <taxon>Bacteria</taxon>
        <taxon>Bacillati</taxon>
        <taxon>Actinomycetota</taxon>
        <taxon>Actinomycetes</taxon>
        <taxon>Micrococcales</taxon>
        <taxon>Micrococcaceae</taxon>
        <taxon>Arthrobacter</taxon>
    </lineage>
</organism>
<comment type="caution">
    <text evidence="2">The sequence shown here is derived from an EMBL/GenBank/DDBJ whole genome shotgun (WGS) entry which is preliminary data.</text>
</comment>
<keyword evidence="3" id="KW-1185">Reference proteome</keyword>
<dbReference type="AlphaFoldDB" id="A0A5N6MRQ0"/>
<feature type="transmembrane region" description="Helical" evidence="1">
    <location>
        <begin position="149"/>
        <end position="170"/>
    </location>
</feature>
<feature type="transmembrane region" description="Helical" evidence="1">
    <location>
        <begin position="37"/>
        <end position="57"/>
    </location>
</feature>
<dbReference type="EMBL" id="VTFX01000001">
    <property type="protein sequence ID" value="KAD4059764.1"/>
    <property type="molecule type" value="Genomic_DNA"/>
</dbReference>
<feature type="transmembrane region" description="Helical" evidence="1">
    <location>
        <begin position="12"/>
        <end position="31"/>
    </location>
</feature>
<reference evidence="2 3" key="1">
    <citation type="submission" date="2019-08" db="EMBL/GenBank/DDBJ databases">
        <title>Arthrobacter sp. nov., isolated from plateau pika and Tibetan wild ass.</title>
        <authorList>
            <person name="Ge Y."/>
        </authorList>
    </citation>
    <scope>NUCLEOTIDE SEQUENCE [LARGE SCALE GENOMIC DNA]</scope>
    <source>
        <strain evidence="2 3">785</strain>
    </source>
</reference>
<evidence type="ECO:0000256" key="1">
    <source>
        <dbReference type="SAM" id="Phobius"/>
    </source>
</evidence>
<gene>
    <name evidence="2" type="ORF">GD627_01320</name>
</gene>
<accession>A0A5N6MRQ0</accession>
<sequence length="184" mass="18758">MGASNPGAPWGPMLVRSAVAAVYGVLTIFWQEPTEPVLVVAGGTYLLLTGVALWPMLAAARDHGRVRAVLLVEAAAYVLAGAATLIFASAEAFRVAAAAALILGGVLEILLWVRNRASFLPARDWLITGAAALTAGILVPVVYELGVRALLGVTGGAAIITAVIVVISALGARHDSRAATAGRA</sequence>
<evidence type="ECO:0000313" key="2">
    <source>
        <dbReference type="EMBL" id="KAD4059764.1"/>
    </source>
</evidence>
<keyword evidence="1" id="KW-0812">Transmembrane</keyword>
<dbReference type="Proteomes" id="UP000326852">
    <property type="component" value="Unassembled WGS sequence"/>
</dbReference>
<dbReference type="RefSeq" id="WP_152271033.1">
    <property type="nucleotide sequence ID" value="NZ_VTFX01000001.1"/>
</dbReference>
<keyword evidence="1" id="KW-0472">Membrane</keyword>
<keyword evidence="1" id="KW-1133">Transmembrane helix</keyword>
<feature type="transmembrane region" description="Helical" evidence="1">
    <location>
        <begin position="95"/>
        <end position="113"/>
    </location>
</feature>
<evidence type="ECO:0008006" key="4">
    <source>
        <dbReference type="Google" id="ProtNLM"/>
    </source>
</evidence>
<proteinExistence type="predicted"/>
<protein>
    <recommendedName>
        <fullName evidence="4">DUF308 domain-containing protein</fullName>
    </recommendedName>
</protein>
<dbReference type="InterPro" id="IPR005325">
    <property type="entry name" value="DUF308_memb"/>
</dbReference>
<name>A0A5N6MRQ0_9MICC</name>
<dbReference type="Pfam" id="PF03729">
    <property type="entry name" value="DUF308"/>
    <property type="match status" value="1"/>
</dbReference>